<dbReference type="PANTHER" id="PTHR21063:SF4">
    <property type="entry name" value="CD48 ANTIGEN-RELATED"/>
    <property type="match status" value="1"/>
</dbReference>
<keyword evidence="1" id="KW-1133">Transmembrane helix</keyword>
<keyword evidence="1" id="KW-0472">Membrane</keyword>
<protein>
    <submittedName>
        <fullName evidence="3">Uncharacterized protein LOC109075626 isoform X3</fullName>
    </submittedName>
</protein>
<dbReference type="SMART" id="SM00409">
    <property type="entry name" value="IG"/>
    <property type="match status" value="6"/>
</dbReference>
<feature type="transmembrane region" description="Helical" evidence="1">
    <location>
        <begin position="221"/>
        <end position="243"/>
    </location>
</feature>
<dbReference type="InterPro" id="IPR003599">
    <property type="entry name" value="Ig_sub"/>
</dbReference>
<feature type="domain" description="Immunoglobulin" evidence="2">
    <location>
        <begin position="252"/>
        <end position="353"/>
    </location>
</feature>
<reference evidence="3" key="1">
    <citation type="submission" date="2025-08" db="UniProtKB">
        <authorList>
            <consortium name="RefSeq"/>
        </authorList>
    </citation>
    <scope>IDENTIFICATION</scope>
    <source>
        <tissue evidence="3">Muscle</tissue>
    </source>
</reference>
<dbReference type="Proteomes" id="UP001155660">
    <property type="component" value="Chromosome B22"/>
</dbReference>
<dbReference type="OrthoDB" id="8779284at2759"/>
<dbReference type="PANTHER" id="PTHR21063">
    <property type="entry name" value="LFA-3"/>
    <property type="match status" value="1"/>
</dbReference>
<evidence type="ECO:0000259" key="2">
    <source>
        <dbReference type="SMART" id="SM00409"/>
    </source>
</evidence>
<evidence type="ECO:0000256" key="1">
    <source>
        <dbReference type="SAM" id="Phobius"/>
    </source>
</evidence>
<gene>
    <name evidence="3" type="primary">LOC109075626</name>
</gene>
<dbReference type="AlphaFoldDB" id="A0A9Q9XPZ8"/>
<organism evidence="3">
    <name type="scientific">Cyprinus carpio</name>
    <name type="common">Common carp</name>
    <dbReference type="NCBI Taxonomy" id="7962"/>
    <lineage>
        <taxon>Eukaryota</taxon>
        <taxon>Metazoa</taxon>
        <taxon>Chordata</taxon>
        <taxon>Craniata</taxon>
        <taxon>Vertebrata</taxon>
        <taxon>Euteleostomi</taxon>
        <taxon>Actinopterygii</taxon>
        <taxon>Neopterygii</taxon>
        <taxon>Teleostei</taxon>
        <taxon>Ostariophysi</taxon>
        <taxon>Cypriniformes</taxon>
        <taxon>Cyprinidae</taxon>
        <taxon>Cyprininae</taxon>
        <taxon>Cyprinus</taxon>
    </lineage>
</organism>
<dbReference type="GeneID" id="109075626"/>
<proteinExistence type="predicted"/>
<feature type="domain" description="Immunoglobulin" evidence="2">
    <location>
        <begin position="1"/>
        <end position="103"/>
    </location>
</feature>
<dbReference type="Pfam" id="PF07686">
    <property type="entry name" value="V-set"/>
    <property type="match status" value="1"/>
</dbReference>
<feature type="domain" description="Immunoglobulin" evidence="2">
    <location>
        <begin position="108"/>
        <end position="211"/>
    </location>
</feature>
<feature type="domain" description="Immunoglobulin" evidence="2">
    <location>
        <begin position="354"/>
        <end position="456"/>
    </location>
</feature>
<dbReference type="RefSeq" id="XP_042605878.1">
    <property type="nucleotide sequence ID" value="XM_042749944.1"/>
</dbReference>
<name>A0A9Q9XPZ8_CYPCA</name>
<feature type="domain" description="Immunoglobulin" evidence="2">
    <location>
        <begin position="561"/>
        <end position="667"/>
    </location>
</feature>
<feature type="domain" description="Immunoglobulin" evidence="2">
    <location>
        <begin position="457"/>
        <end position="560"/>
    </location>
</feature>
<evidence type="ECO:0000313" key="3">
    <source>
        <dbReference type="RefSeq" id="XP_042605878.1"/>
    </source>
</evidence>
<dbReference type="InterPro" id="IPR013106">
    <property type="entry name" value="Ig_V-set"/>
</dbReference>
<accession>A0A9Q9XPZ8</accession>
<keyword evidence="1" id="KW-0812">Transmembrane</keyword>
<sequence length="690" mass="78222">MEKVSVKEGDSLTLHTDVTEIQRIFFLMWMYGSQNIIIAKIDGKTQTVSLYDVDDGRFEDRLQLDNKTGSLSISDIRTKHSGDYHLKIISNETFLKTFSVTVHDVIFAGLENKKEGDSVTLHTGVTDSQKHDLIQWTFGPTNPDSLVAEMNIKIHEITFSSDDIYKGRLQLENQTGSLTIRDIRTSDAGVYQLQISNSKETLYKRFSVFVAVPDPGLSAGYIALICLCVLLFVAAALGLMCYIKYSKKQKEKKTLSVKEGNSVTLETGAVEIQRENEVLWIFGPQNTVIAQIDKNASNISYTDDERFRDKLQLDHQTGDLTISDIRIPISGDYQMKIIGSKVTKMKSFRVIVRVDTRKFTEGETVRLQTGVTEIQKDDLILWKFEPKNVLIAKIDGQSNESNVYDDDDRFRDRLELDNQTGDLTITNTKSTDSGVYELQIKSRNKDLYKKFNVLVWLNTLKYTVGDSVTLQTGVTALNKDDRILWKFSDKDIFIAELNRATNQTKLYKGPDGRFRDRLQLNQRTGDLTIRNISRAHSDVYTLQITSGKKSTCKRFMVIAHEKTVYGTEGGSVTLNNETEIQKDDLLLWMFGPEDSLIARGEINKAIFSTSFSTSFSTEGKFRDRLKLDDQTASLTITNSTTEHSGVYKLLIISSRETKYKRFKVTIRGSERIPDFGAEQEGIPLMQISNS</sequence>